<dbReference type="EMBL" id="VMNW02000008">
    <property type="protein sequence ID" value="KAA9164059.1"/>
    <property type="molecule type" value="Genomic_DNA"/>
</dbReference>
<protein>
    <submittedName>
        <fullName evidence="2">DUF1446 domain-containing protein</fullName>
    </submittedName>
</protein>
<proteinExistence type="predicted"/>
<evidence type="ECO:0000259" key="1">
    <source>
        <dbReference type="Pfam" id="PF07287"/>
    </source>
</evidence>
<gene>
    <name evidence="2" type="ORF">FPZ12_008585</name>
</gene>
<dbReference type="OrthoDB" id="3959640at2"/>
<dbReference type="Pfam" id="PF07287">
    <property type="entry name" value="AtuA"/>
    <property type="match status" value="1"/>
</dbReference>
<dbReference type="AlphaFoldDB" id="A0A5N0VCF9"/>
<sequence length="456" mass="48976">MPGHSGRTVRIGSGLGYWGDDTSAPGRQIRDSAIDYLVMDFLAEVTMSILQKQKQKDPERGYAGDIIRILRDALPDAVRRGVKIICNAGGVNPLACARAVRALTQELGLDDQVKIAAIVGDDLFGRVDELRGAGVTLENMETGEPFELVADRLVCANAYVGAAPIVEALEQGATIVIGGRLADPSLTLGPLMYEHGWTVQQHDHLAAGIVAGHLIECGAHSTGGNHQAGWQDVPDMGDIGFPVVEVDGSGRIVMSKTPGSGGLVSRETVIEQLVYEIGDPKAYLTPDVAVDFTTLTVEDLGGDHVEVTGATGRPRPETLKISAAYRDGFAANTMYLYSAPHAKQRAEKAKEILDHRIGRLGLALDEIRSDLIGLGAVHERRTPRIVSDPCEVVLRYAVRSQSRAAVERAFVEASTVFHGPPGKTNLISGRPRVSEVLSYWPTLVPGKHVETKVFMT</sequence>
<keyword evidence="3" id="KW-1185">Reference proteome</keyword>
<dbReference type="PANTHER" id="PTHR47708">
    <property type="match status" value="1"/>
</dbReference>
<name>A0A5N0VCF9_9PSEU</name>
<organism evidence="2 3">
    <name type="scientific">Amycolatopsis acidicola</name>
    <dbReference type="NCBI Taxonomy" id="2596893"/>
    <lineage>
        <taxon>Bacteria</taxon>
        <taxon>Bacillati</taxon>
        <taxon>Actinomycetota</taxon>
        <taxon>Actinomycetes</taxon>
        <taxon>Pseudonocardiales</taxon>
        <taxon>Pseudonocardiaceae</taxon>
        <taxon>Amycolatopsis</taxon>
    </lineage>
</organism>
<dbReference type="InterPro" id="IPR010839">
    <property type="entry name" value="AtuA_N"/>
</dbReference>
<accession>A0A5N0VCF9</accession>
<evidence type="ECO:0000313" key="3">
    <source>
        <dbReference type="Proteomes" id="UP000319769"/>
    </source>
</evidence>
<feature type="domain" description="Acyclic terpene utilisation N-terminal" evidence="1">
    <location>
        <begin position="9"/>
        <end position="454"/>
    </location>
</feature>
<dbReference type="RefSeq" id="WP_144754448.1">
    <property type="nucleotide sequence ID" value="NZ_VMNW02000008.1"/>
</dbReference>
<reference evidence="2" key="1">
    <citation type="submission" date="2019-09" db="EMBL/GenBank/DDBJ databases">
        <authorList>
            <person name="Teo W.F.A."/>
            <person name="Duangmal K."/>
        </authorList>
    </citation>
    <scope>NUCLEOTIDE SEQUENCE [LARGE SCALE GENOMIC DNA]</scope>
    <source>
        <strain evidence="2">K81G1</strain>
    </source>
</reference>
<comment type="caution">
    <text evidence="2">The sequence shown here is derived from an EMBL/GenBank/DDBJ whole genome shotgun (WGS) entry which is preliminary data.</text>
</comment>
<dbReference type="PANTHER" id="PTHR47708:SF2">
    <property type="entry name" value="SI:CH73-132F6.5"/>
    <property type="match status" value="1"/>
</dbReference>
<dbReference type="Proteomes" id="UP000319769">
    <property type="component" value="Unassembled WGS sequence"/>
</dbReference>
<evidence type="ECO:0000313" key="2">
    <source>
        <dbReference type="EMBL" id="KAA9164059.1"/>
    </source>
</evidence>